<name>A0A1H4LNH2_9PSED</name>
<dbReference type="Pfam" id="PF12833">
    <property type="entry name" value="HTH_18"/>
    <property type="match status" value="1"/>
</dbReference>
<evidence type="ECO:0000256" key="3">
    <source>
        <dbReference type="ARBA" id="ARBA00023163"/>
    </source>
</evidence>
<dbReference type="InterPro" id="IPR032687">
    <property type="entry name" value="AraC-type_N"/>
</dbReference>
<dbReference type="InterPro" id="IPR018060">
    <property type="entry name" value="HTH_AraC"/>
</dbReference>
<reference evidence="6" key="1">
    <citation type="submission" date="2016-10" db="EMBL/GenBank/DDBJ databases">
        <authorList>
            <person name="Varghese N."/>
            <person name="Submissions S."/>
        </authorList>
    </citation>
    <scope>NUCLEOTIDE SEQUENCE [LARGE SCALE GENOMIC DNA]</scope>
    <source>
        <strain evidence="6">DSM 9751</strain>
    </source>
</reference>
<dbReference type="Gene3D" id="1.10.10.60">
    <property type="entry name" value="Homeodomain-like"/>
    <property type="match status" value="1"/>
</dbReference>
<dbReference type="PANTHER" id="PTHR47894:SF1">
    <property type="entry name" value="HTH-TYPE TRANSCRIPTIONAL REGULATOR VQSM"/>
    <property type="match status" value="1"/>
</dbReference>
<dbReference type="PROSITE" id="PS01124">
    <property type="entry name" value="HTH_ARAC_FAMILY_2"/>
    <property type="match status" value="1"/>
</dbReference>
<evidence type="ECO:0000313" key="6">
    <source>
        <dbReference type="Proteomes" id="UP000198982"/>
    </source>
</evidence>
<dbReference type="RefSeq" id="WP_092312756.1">
    <property type="nucleotide sequence ID" value="NZ_FNTJ01000001.1"/>
</dbReference>
<organism evidence="5 6">
    <name type="scientific">Pseudomonas saponiphila</name>
    <dbReference type="NCBI Taxonomy" id="556534"/>
    <lineage>
        <taxon>Bacteria</taxon>
        <taxon>Pseudomonadati</taxon>
        <taxon>Pseudomonadota</taxon>
        <taxon>Gammaproteobacteria</taxon>
        <taxon>Pseudomonadales</taxon>
        <taxon>Pseudomonadaceae</taxon>
        <taxon>Pseudomonas</taxon>
    </lineage>
</organism>
<feature type="domain" description="HTH araC/xylS-type" evidence="4">
    <location>
        <begin position="237"/>
        <end position="339"/>
    </location>
</feature>
<keyword evidence="1" id="KW-0805">Transcription regulation</keyword>
<evidence type="ECO:0000259" key="4">
    <source>
        <dbReference type="PROSITE" id="PS01124"/>
    </source>
</evidence>
<dbReference type="InterPro" id="IPR020449">
    <property type="entry name" value="Tscrpt_reg_AraC-type_HTH"/>
</dbReference>
<gene>
    <name evidence="5" type="ORF">SAMN05216178_1997</name>
</gene>
<accession>A0A1H4LNH2</accession>
<dbReference type="GO" id="GO:0003700">
    <property type="term" value="F:DNA-binding transcription factor activity"/>
    <property type="evidence" value="ECO:0007669"/>
    <property type="project" value="InterPro"/>
</dbReference>
<dbReference type="Pfam" id="PF12625">
    <property type="entry name" value="Arabinose_bd"/>
    <property type="match status" value="1"/>
</dbReference>
<dbReference type="SMART" id="SM00342">
    <property type="entry name" value="HTH_ARAC"/>
    <property type="match status" value="1"/>
</dbReference>
<evidence type="ECO:0000313" key="5">
    <source>
        <dbReference type="EMBL" id="SEB72136.1"/>
    </source>
</evidence>
<dbReference type="SUPFAM" id="SSF46689">
    <property type="entry name" value="Homeodomain-like"/>
    <property type="match status" value="1"/>
</dbReference>
<dbReference type="PRINTS" id="PR00032">
    <property type="entry name" value="HTHARAC"/>
</dbReference>
<dbReference type="Proteomes" id="UP000198982">
    <property type="component" value="Unassembled WGS sequence"/>
</dbReference>
<proteinExistence type="predicted"/>
<keyword evidence="3" id="KW-0804">Transcription</keyword>
<dbReference type="PANTHER" id="PTHR47894">
    <property type="entry name" value="HTH-TYPE TRANSCRIPTIONAL REGULATOR GADX"/>
    <property type="match status" value="1"/>
</dbReference>
<dbReference type="EMBL" id="FNTJ01000001">
    <property type="protein sequence ID" value="SEB72136.1"/>
    <property type="molecule type" value="Genomic_DNA"/>
</dbReference>
<dbReference type="GO" id="GO:0005829">
    <property type="term" value="C:cytosol"/>
    <property type="evidence" value="ECO:0007669"/>
    <property type="project" value="TreeGrafter"/>
</dbReference>
<dbReference type="GO" id="GO:0000976">
    <property type="term" value="F:transcription cis-regulatory region binding"/>
    <property type="evidence" value="ECO:0007669"/>
    <property type="project" value="TreeGrafter"/>
</dbReference>
<evidence type="ECO:0000256" key="2">
    <source>
        <dbReference type="ARBA" id="ARBA00023125"/>
    </source>
</evidence>
<keyword evidence="6" id="KW-1185">Reference proteome</keyword>
<keyword evidence="2" id="KW-0238">DNA-binding</keyword>
<dbReference type="InterPro" id="IPR009057">
    <property type="entry name" value="Homeodomain-like_sf"/>
</dbReference>
<evidence type="ECO:0000256" key="1">
    <source>
        <dbReference type="ARBA" id="ARBA00023015"/>
    </source>
</evidence>
<sequence length="342" mass="37422">MNVQAFTRGPSSALLLVNFALERGLSPTRLLAGCAVSLEVLQDPNTLLLAAQELRLVSNLLQLLGHPPGLGYEVGARYHFSTYGLFGYGLISSATPADALNLALRFLPLTYAFASIDYRLERDLGVLTFGAPPVADPQVAGFLLERDMAAAAVLMKEIVGEDFSLARLTRRAAPPADRAASDVPRVLGRVPEYRAALDSLAFDRRFLDRALPQANPLTVAMCEQLCRQLLERRQAHQSTAALVRQHLEALPAGRVADLPDMARLARTSVRTLKRRLQEEGTSYRQVLAEQRGARALELLGNRALSLTRIAEELGFSDLSSFSQSFKRWFGVAPSAYRRGPPG</sequence>
<protein>
    <submittedName>
        <fullName evidence="5">Transcriptional regulator, AraC family</fullName>
    </submittedName>
</protein>
<dbReference type="AlphaFoldDB" id="A0A1H4LNH2"/>